<dbReference type="SMART" id="SM00966">
    <property type="entry name" value="SpoVT_AbrB"/>
    <property type="match status" value="1"/>
</dbReference>
<dbReference type="AlphaFoldDB" id="A0A972J7U0"/>
<dbReference type="RefSeq" id="WP_168986958.1">
    <property type="nucleotide sequence ID" value="NZ_CAWPHM010000077.1"/>
</dbReference>
<dbReference type="InterPro" id="IPR007159">
    <property type="entry name" value="SpoVT-AbrB_dom"/>
</dbReference>
<organism evidence="3 4">
    <name type="scientific">Azoarcus taiwanensis</name>
    <dbReference type="NCBI Taxonomy" id="666964"/>
    <lineage>
        <taxon>Bacteria</taxon>
        <taxon>Pseudomonadati</taxon>
        <taxon>Pseudomonadota</taxon>
        <taxon>Betaproteobacteria</taxon>
        <taxon>Rhodocyclales</taxon>
        <taxon>Zoogloeaceae</taxon>
        <taxon>Azoarcus</taxon>
    </lineage>
</organism>
<name>A0A972J7U0_9RHOO</name>
<evidence type="ECO:0000313" key="4">
    <source>
        <dbReference type="Proteomes" id="UP000599523"/>
    </source>
</evidence>
<dbReference type="GO" id="GO:0097351">
    <property type="term" value="F:toxin sequestering activity"/>
    <property type="evidence" value="ECO:0007669"/>
    <property type="project" value="InterPro"/>
</dbReference>
<sequence>MEAVIRKWGNSPALRLPTSVLKEAGYQLEQKVDLIVSGGRIIIQPSEKVEYDLDALIRGINPANIHDEVSFGSPVGNEAL</sequence>
<dbReference type="Proteomes" id="UP000599523">
    <property type="component" value="Unassembled WGS sequence"/>
</dbReference>
<dbReference type="Pfam" id="PF04014">
    <property type="entry name" value="MazE_antitoxin"/>
    <property type="match status" value="1"/>
</dbReference>
<keyword evidence="1" id="KW-0238">DNA-binding</keyword>
<keyword evidence="4" id="KW-1185">Reference proteome</keyword>
<protein>
    <submittedName>
        <fullName evidence="3">PbsX family transcriptional regulator</fullName>
    </submittedName>
</protein>
<dbReference type="Gene3D" id="2.10.260.10">
    <property type="match status" value="1"/>
</dbReference>
<reference evidence="3" key="1">
    <citation type="submission" date="2019-12" db="EMBL/GenBank/DDBJ databases">
        <title>Comparative genomics gives insights into the taxonomy of the Azoarcus-Aromatoleum group and reveals separate origins of nif in the plant-associated Azoarcus and non-plant-associated Aromatoleum sub-groups.</title>
        <authorList>
            <person name="Lafos M."/>
            <person name="Maluk M."/>
            <person name="Batista M."/>
            <person name="Junghare M."/>
            <person name="Carmona M."/>
            <person name="Faoro H."/>
            <person name="Cruz L.M."/>
            <person name="Battistoni F."/>
            <person name="De Souza E."/>
            <person name="Pedrosa F."/>
            <person name="Chen W.-M."/>
            <person name="Poole P.S."/>
            <person name="Dixon R.A."/>
            <person name="James E.K."/>
        </authorList>
    </citation>
    <scope>NUCLEOTIDE SEQUENCE</scope>
    <source>
        <strain evidence="3">NSC3</strain>
    </source>
</reference>
<evidence type="ECO:0000259" key="2">
    <source>
        <dbReference type="PROSITE" id="PS51740"/>
    </source>
</evidence>
<dbReference type="InterPro" id="IPR039052">
    <property type="entry name" value="Antitox_PemI-like"/>
</dbReference>
<gene>
    <name evidence="3" type="ORF">GPA21_04165</name>
</gene>
<dbReference type="GO" id="GO:0003677">
    <property type="term" value="F:DNA binding"/>
    <property type="evidence" value="ECO:0007669"/>
    <property type="project" value="UniProtKB-UniRule"/>
</dbReference>
<feature type="domain" description="SpoVT-AbrB" evidence="2">
    <location>
        <begin position="3"/>
        <end position="48"/>
    </location>
</feature>
<accession>A0A972J7U0</accession>
<dbReference type="PANTHER" id="PTHR40516:SF1">
    <property type="entry name" value="ANTITOXIN CHPS-RELATED"/>
    <property type="match status" value="1"/>
</dbReference>
<proteinExistence type="predicted"/>
<dbReference type="PANTHER" id="PTHR40516">
    <property type="entry name" value="ANTITOXIN CHPS-RELATED"/>
    <property type="match status" value="1"/>
</dbReference>
<dbReference type="EMBL" id="WTVM01000016">
    <property type="protein sequence ID" value="NMG02166.1"/>
    <property type="molecule type" value="Genomic_DNA"/>
</dbReference>
<comment type="caution">
    <text evidence="3">The sequence shown here is derived from an EMBL/GenBank/DDBJ whole genome shotgun (WGS) entry which is preliminary data.</text>
</comment>
<dbReference type="PROSITE" id="PS51740">
    <property type="entry name" value="SPOVT_ABRB"/>
    <property type="match status" value="1"/>
</dbReference>
<evidence type="ECO:0000313" key="3">
    <source>
        <dbReference type="EMBL" id="NMG02166.1"/>
    </source>
</evidence>
<dbReference type="InterPro" id="IPR037914">
    <property type="entry name" value="SpoVT-AbrB_sf"/>
</dbReference>
<evidence type="ECO:0000256" key="1">
    <source>
        <dbReference type="PROSITE-ProRule" id="PRU01076"/>
    </source>
</evidence>
<dbReference type="SUPFAM" id="SSF89447">
    <property type="entry name" value="AbrB/MazE/MraZ-like"/>
    <property type="match status" value="1"/>
</dbReference>